<dbReference type="Pfam" id="PF00076">
    <property type="entry name" value="RRM_1"/>
    <property type="match status" value="1"/>
</dbReference>
<dbReference type="InterPro" id="IPR012677">
    <property type="entry name" value="Nucleotide-bd_a/b_plait_sf"/>
</dbReference>
<dbReference type="AlphaFoldDB" id="A0A178VNM8"/>
<dbReference type="PROSITE" id="PS50102">
    <property type="entry name" value="RRM"/>
    <property type="match status" value="1"/>
</dbReference>
<keyword evidence="1" id="KW-0694">RNA-binding</keyword>
<organism evidence="3 4">
    <name type="scientific">Arabidopsis thaliana</name>
    <name type="common">Mouse-ear cress</name>
    <dbReference type="NCBI Taxonomy" id="3702"/>
    <lineage>
        <taxon>Eukaryota</taxon>
        <taxon>Viridiplantae</taxon>
        <taxon>Streptophyta</taxon>
        <taxon>Embryophyta</taxon>
        <taxon>Tracheophyta</taxon>
        <taxon>Spermatophyta</taxon>
        <taxon>Magnoliopsida</taxon>
        <taxon>eudicotyledons</taxon>
        <taxon>Gunneridae</taxon>
        <taxon>Pentapetalae</taxon>
        <taxon>rosids</taxon>
        <taxon>malvids</taxon>
        <taxon>Brassicales</taxon>
        <taxon>Brassicaceae</taxon>
        <taxon>Camelineae</taxon>
        <taxon>Arabidopsis</taxon>
    </lineage>
</organism>
<name>A0A178VNM8_ARATH</name>
<reference evidence="4" key="1">
    <citation type="journal article" date="2016" name="Proc. Natl. Acad. Sci. U.S.A.">
        <title>Chromosome-level assembly of Arabidopsis thaliana Ler reveals the extent of translocation and inversion polymorphisms.</title>
        <authorList>
            <person name="Zapata L."/>
            <person name="Ding J."/>
            <person name="Willing E.M."/>
            <person name="Hartwig B."/>
            <person name="Bezdan D."/>
            <person name="Jiao W.B."/>
            <person name="Patel V."/>
            <person name="Velikkakam James G."/>
            <person name="Koornneef M."/>
            <person name="Ossowski S."/>
            <person name="Schneeberger K."/>
        </authorList>
    </citation>
    <scope>NUCLEOTIDE SEQUENCE [LARGE SCALE GENOMIC DNA]</scope>
    <source>
        <strain evidence="4">cv. Landsberg erecta</strain>
    </source>
</reference>
<dbReference type="SUPFAM" id="SSF54928">
    <property type="entry name" value="RNA-binding domain, RBD"/>
    <property type="match status" value="1"/>
</dbReference>
<dbReference type="GO" id="GO:0003723">
    <property type="term" value="F:RNA binding"/>
    <property type="evidence" value="ECO:0007669"/>
    <property type="project" value="UniProtKB-UniRule"/>
</dbReference>
<protein>
    <recommendedName>
        <fullName evidence="2">RRM domain-containing protein</fullName>
    </recommendedName>
</protein>
<dbReference type="InterPro" id="IPR035979">
    <property type="entry name" value="RBD_domain_sf"/>
</dbReference>
<comment type="caution">
    <text evidence="3">The sequence shown here is derived from an EMBL/GenBank/DDBJ whole genome shotgun (WGS) entry which is preliminary data.</text>
</comment>
<evidence type="ECO:0000256" key="1">
    <source>
        <dbReference type="PROSITE-ProRule" id="PRU00176"/>
    </source>
</evidence>
<accession>A0A178VNM8</accession>
<sequence>MRHVYVGNFDYDTRHSDLERLFSKFGRVKRVDMKSGKTFSCTCTPYGDQSAVL</sequence>
<proteinExistence type="predicted"/>
<feature type="domain" description="RRM" evidence="2">
    <location>
        <begin position="2"/>
        <end position="53"/>
    </location>
</feature>
<evidence type="ECO:0000313" key="4">
    <source>
        <dbReference type="Proteomes" id="UP000078284"/>
    </source>
</evidence>
<gene>
    <name evidence="3" type="ordered locus">AXX17_At2g44290</name>
</gene>
<dbReference type="EMBL" id="LUHQ01000002">
    <property type="protein sequence ID" value="OAP07989.1"/>
    <property type="molecule type" value="Genomic_DNA"/>
</dbReference>
<evidence type="ECO:0000259" key="2">
    <source>
        <dbReference type="PROSITE" id="PS50102"/>
    </source>
</evidence>
<evidence type="ECO:0000313" key="3">
    <source>
        <dbReference type="EMBL" id="OAP07989.1"/>
    </source>
</evidence>
<dbReference type="InterPro" id="IPR000504">
    <property type="entry name" value="RRM_dom"/>
</dbReference>
<dbReference type="Gene3D" id="3.30.70.330">
    <property type="match status" value="1"/>
</dbReference>
<dbReference type="Proteomes" id="UP000078284">
    <property type="component" value="Chromosome 2"/>
</dbReference>